<keyword evidence="4" id="KW-1185">Reference proteome</keyword>
<feature type="compositionally biased region" description="Low complexity" evidence="1">
    <location>
        <begin position="130"/>
        <end position="139"/>
    </location>
</feature>
<feature type="compositionally biased region" description="Polar residues" evidence="1">
    <location>
        <begin position="61"/>
        <end position="74"/>
    </location>
</feature>
<evidence type="ECO:0000313" key="3">
    <source>
        <dbReference type="EMBL" id="MBU8821467.1"/>
    </source>
</evidence>
<evidence type="ECO:0000256" key="1">
    <source>
        <dbReference type="SAM" id="MobiDB-lite"/>
    </source>
</evidence>
<keyword evidence="2" id="KW-0812">Transmembrane</keyword>
<reference evidence="3 4" key="1">
    <citation type="submission" date="2021-05" db="EMBL/GenBank/DDBJ databases">
        <title>Draft Genome Sequences of Clinical Respiratory Isolates of Mycobacterium goodii Recovered in Ireland.</title>
        <authorList>
            <person name="Flanagan P.R."/>
            <person name="Mok S."/>
            <person name="Roycroft E."/>
            <person name="Rogers T.R."/>
            <person name="Fitzgibbon M."/>
        </authorList>
    </citation>
    <scope>NUCLEOTIDE SEQUENCE [LARGE SCALE GENOMIC DNA]</scope>
    <source>
        <strain evidence="3 4">14IE55</strain>
    </source>
</reference>
<comment type="caution">
    <text evidence="3">The sequence shown here is derived from an EMBL/GenBank/DDBJ whole genome shotgun (WGS) entry which is preliminary data.</text>
</comment>
<keyword evidence="2" id="KW-1133">Transmembrane helix</keyword>
<dbReference type="RefSeq" id="WP_174399844.1">
    <property type="nucleotide sequence ID" value="NZ_JAHBOL010000005.1"/>
</dbReference>
<protein>
    <submittedName>
        <fullName evidence="3">Uncharacterized protein</fullName>
    </submittedName>
</protein>
<sequence length="220" mass="23735">MTQREALWDEDFDYLFGDRDVRWWDNETVAEPMPAADDYRLNHRETDRNGDAAPAAGRISTPLSSIGSWTPSAQQHRRRPSLDARQTRMTILALVATAAVVVAALLVWRLSTGSDENDSTPDVTPTSTQPTLSSVAPTPSAAPVPPLPPPPPPPPPEPDTPTSAIPRQNQNYWPRSTAPTQNDGPRINVTRAPMSVAPKPVTPPKTATPGGNGGGHRGFF</sequence>
<evidence type="ECO:0000313" key="4">
    <source>
        <dbReference type="Proteomes" id="UP000696413"/>
    </source>
</evidence>
<feature type="compositionally biased region" description="Low complexity" evidence="1">
    <location>
        <begin position="196"/>
        <end position="209"/>
    </location>
</feature>
<keyword evidence="2" id="KW-0472">Membrane</keyword>
<feature type="region of interest" description="Disordered" evidence="1">
    <location>
        <begin position="45"/>
        <end position="82"/>
    </location>
</feature>
<dbReference type="Proteomes" id="UP000696413">
    <property type="component" value="Unassembled WGS sequence"/>
</dbReference>
<feature type="compositionally biased region" description="Polar residues" evidence="1">
    <location>
        <begin position="167"/>
        <end position="183"/>
    </location>
</feature>
<feature type="region of interest" description="Disordered" evidence="1">
    <location>
        <begin position="113"/>
        <end position="220"/>
    </location>
</feature>
<name>A0ABS6HJU9_MYCGD</name>
<dbReference type="EMBL" id="JAHBOM010000001">
    <property type="protein sequence ID" value="MBU8821467.1"/>
    <property type="molecule type" value="Genomic_DNA"/>
</dbReference>
<feature type="compositionally biased region" description="Pro residues" evidence="1">
    <location>
        <begin position="140"/>
        <end position="159"/>
    </location>
</feature>
<feature type="compositionally biased region" description="Polar residues" evidence="1">
    <location>
        <begin position="120"/>
        <end position="129"/>
    </location>
</feature>
<proteinExistence type="predicted"/>
<organism evidence="3 4">
    <name type="scientific">Mycolicibacterium goodii</name>
    <name type="common">Mycobacterium goodii</name>
    <dbReference type="NCBI Taxonomy" id="134601"/>
    <lineage>
        <taxon>Bacteria</taxon>
        <taxon>Bacillati</taxon>
        <taxon>Actinomycetota</taxon>
        <taxon>Actinomycetes</taxon>
        <taxon>Mycobacteriales</taxon>
        <taxon>Mycobacteriaceae</taxon>
        <taxon>Mycolicibacterium</taxon>
    </lineage>
</organism>
<evidence type="ECO:0000256" key="2">
    <source>
        <dbReference type="SAM" id="Phobius"/>
    </source>
</evidence>
<feature type="transmembrane region" description="Helical" evidence="2">
    <location>
        <begin position="89"/>
        <end position="108"/>
    </location>
</feature>
<accession>A0ABS6HJU9</accession>
<gene>
    <name evidence="3" type="ORF">KL859_01090</name>
</gene>
<feature type="compositionally biased region" description="Gly residues" evidence="1">
    <location>
        <begin position="210"/>
        <end position="220"/>
    </location>
</feature>